<gene>
    <name evidence="2" type="ORF">AJ81_04605</name>
</gene>
<keyword evidence="1" id="KW-1133">Transmembrane helix</keyword>
<name>A0A0X1KQM5_9THEM</name>
<keyword evidence="1" id="KW-0812">Transmembrane</keyword>
<evidence type="ECO:0000256" key="1">
    <source>
        <dbReference type="SAM" id="Phobius"/>
    </source>
</evidence>
<feature type="transmembrane region" description="Helical" evidence="1">
    <location>
        <begin position="52"/>
        <end position="75"/>
    </location>
</feature>
<accession>A0A0X1KQM5</accession>
<dbReference type="PaxDb" id="1123384-AJ81_04605"/>
<feature type="transmembrane region" description="Helical" evidence="1">
    <location>
        <begin position="87"/>
        <end position="115"/>
    </location>
</feature>
<dbReference type="KEGG" id="phy:AJ81_04605"/>
<organism evidence="2 3">
    <name type="scientific">Pseudothermotoga hypogea DSM 11164 = NBRC 106472</name>
    <dbReference type="NCBI Taxonomy" id="1123384"/>
    <lineage>
        <taxon>Bacteria</taxon>
        <taxon>Thermotogati</taxon>
        <taxon>Thermotogota</taxon>
        <taxon>Thermotogae</taxon>
        <taxon>Thermotogales</taxon>
        <taxon>Thermotogaceae</taxon>
        <taxon>Pseudothermotoga</taxon>
    </lineage>
</organism>
<evidence type="ECO:0000313" key="2">
    <source>
        <dbReference type="EMBL" id="AJC73605.1"/>
    </source>
</evidence>
<reference evidence="2 3" key="1">
    <citation type="submission" date="2014-01" db="EMBL/GenBank/DDBJ databases">
        <title>Genome sequencing of Thermotog hypogea.</title>
        <authorList>
            <person name="Zhang X."/>
            <person name="Alvare G."/>
            <person name="Fristensky B."/>
            <person name="Chen L."/>
            <person name="Suen T."/>
            <person name="Chen Q."/>
            <person name="Ma K."/>
        </authorList>
    </citation>
    <scope>NUCLEOTIDE SEQUENCE [LARGE SCALE GENOMIC DNA]</scope>
    <source>
        <strain evidence="2 3">DSM 11164</strain>
    </source>
</reference>
<evidence type="ECO:0008006" key="4">
    <source>
        <dbReference type="Google" id="ProtNLM"/>
    </source>
</evidence>
<evidence type="ECO:0000313" key="3">
    <source>
        <dbReference type="Proteomes" id="UP000077469"/>
    </source>
</evidence>
<proteinExistence type="predicted"/>
<dbReference type="Pfam" id="PF06195">
    <property type="entry name" value="DUF996"/>
    <property type="match status" value="1"/>
</dbReference>
<protein>
    <recommendedName>
        <fullName evidence="4">DUF996 domain-containing protein</fullName>
    </recommendedName>
</protein>
<dbReference type="Proteomes" id="UP000077469">
    <property type="component" value="Chromosome"/>
</dbReference>
<dbReference type="InterPro" id="IPR010397">
    <property type="entry name" value="DUF996"/>
</dbReference>
<dbReference type="RefSeq" id="WP_064462321.1">
    <property type="nucleotide sequence ID" value="NC_022795.1"/>
</dbReference>
<sequence length="193" mass="20837">MKQAGLLAGVGLLCSYLLSMIPGAGWVFSLVGLVLFLVGVHKISQLTNQREIFNLFLLPVILGFVGITIASIMVIGAVMRTMMTGGFGIASLGVTTILVMVVSVVLLIISLISYVKAYRLLAQVTNMNIFNTVASLYKWGAILLIVFGVGAILMFAGVIVAMVGFFSMEERSASQWRVHRTVSCLQQHGPYAY</sequence>
<keyword evidence="3" id="KW-1185">Reference proteome</keyword>
<dbReference type="AlphaFoldDB" id="A0A0X1KQM5"/>
<keyword evidence="1" id="KW-0472">Membrane</keyword>
<dbReference type="EMBL" id="CP007141">
    <property type="protein sequence ID" value="AJC73605.1"/>
    <property type="molecule type" value="Genomic_DNA"/>
</dbReference>
<feature type="transmembrane region" description="Helical" evidence="1">
    <location>
        <begin position="20"/>
        <end position="40"/>
    </location>
</feature>
<dbReference type="OrthoDB" id="37654at2"/>
<dbReference type="PATRIC" id="fig|1123384.7.peg.902"/>
<feature type="transmembrane region" description="Helical" evidence="1">
    <location>
        <begin position="136"/>
        <end position="166"/>
    </location>
</feature>